<dbReference type="EnsemblPlants" id="MELO3C033535.2.1">
    <property type="protein sequence ID" value="MELO3C033535.2.1"/>
    <property type="gene ID" value="MELO3C033535.2"/>
</dbReference>
<reference evidence="1" key="1">
    <citation type="submission" date="2023-03" db="UniProtKB">
        <authorList>
            <consortium name="EnsemblPlants"/>
        </authorList>
    </citation>
    <scope>IDENTIFICATION</scope>
</reference>
<dbReference type="AlphaFoldDB" id="A0A9I9EGS1"/>
<sequence length="68" mass="7875">MNYLDFIDAGVYKFTNSLKSKSNSNLLKNLSNIRYSDKDKTQNPNISLWQLYLNCPIFQAPTDQCHNS</sequence>
<protein>
    <submittedName>
        <fullName evidence="1">Uncharacterized protein</fullName>
    </submittedName>
</protein>
<organism evidence="1">
    <name type="scientific">Cucumis melo</name>
    <name type="common">Muskmelon</name>
    <dbReference type="NCBI Taxonomy" id="3656"/>
    <lineage>
        <taxon>Eukaryota</taxon>
        <taxon>Viridiplantae</taxon>
        <taxon>Streptophyta</taxon>
        <taxon>Embryophyta</taxon>
        <taxon>Tracheophyta</taxon>
        <taxon>Spermatophyta</taxon>
        <taxon>Magnoliopsida</taxon>
        <taxon>eudicotyledons</taxon>
        <taxon>Gunneridae</taxon>
        <taxon>Pentapetalae</taxon>
        <taxon>rosids</taxon>
        <taxon>fabids</taxon>
        <taxon>Cucurbitales</taxon>
        <taxon>Cucurbitaceae</taxon>
        <taxon>Benincaseae</taxon>
        <taxon>Cucumis</taxon>
    </lineage>
</organism>
<evidence type="ECO:0000313" key="1">
    <source>
        <dbReference type="EnsemblPlants" id="MELO3C033535.2.1"/>
    </source>
</evidence>
<name>A0A9I9EGS1_CUCME</name>
<dbReference type="Gramene" id="MELO3C033535.2.1">
    <property type="protein sequence ID" value="MELO3C033535.2.1"/>
    <property type="gene ID" value="MELO3C033535.2"/>
</dbReference>
<accession>A0A9I9EGS1</accession>
<proteinExistence type="predicted"/>